<protein>
    <submittedName>
        <fullName evidence="3">Uncharacterized protein</fullName>
    </submittedName>
</protein>
<evidence type="ECO:0000313" key="4">
    <source>
        <dbReference type="Proteomes" id="UP000037696"/>
    </source>
</evidence>
<feature type="compositionally biased region" description="Basic and acidic residues" evidence="1">
    <location>
        <begin position="1"/>
        <end position="18"/>
    </location>
</feature>
<dbReference type="AlphaFoldDB" id="A0A0M8P5X2"/>
<organism evidence="3 4">
    <name type="scientific">Penicillium nordicum</name>
    <dbReference type="NCBI Taxonomy" id="229535"/>
    <lineage>
        <taxon>Eukaryota</taxon>
        <taxon>Fungi</taxon>
        <taxon>Dikarya</taxon>
        <taxon>Ascomycota</taxon>
        <taxon>Pezizomycotina</taxon>
        <taxon>Eurotiomycetes</taxon>
        <taxon>Eurotiomycetidae</taxon>
        <taxon>Eurotiales</taxon>
        <taxon>Aspergillaceae</taxon>
        <taxon>Penicillium</taxon>
    </lineage>
</organism>
<keyword evidence="4" id="KW-1185">Reference proteome</keyword>
<evidence type="ECO:0000256" key="2">
    <source>
        <dbReference type="SAM" id="Phobius"/>
    </source>
</evidence>
<reference evidence="3 4" key="1">
    <citation type="submission" date="2015-08" db="EMBL/GenBank/DDBJ databases">
        <title>Genome sequencing of Penicillium nordicum.</title>
        <authorList>
            <person name="Nguyen H.D."/>
            <person name="Seifert K.A."/>
        </authorList>
    </citation>
    <scope>NUCLEOTIDE SEQUENCE [LARGE SCALE GENOMIC DNA]</scope>
    <source>
        <strain evidence="3 4">DAOMC 185683</strain>
    </source>
</reference>
<evidence type="ECO:0000313" key="3">
    <source>
        <dbReference type="EMBL" id="KOS44187.1"/>
    </source>
</evidence>
<keyword evidence="2" id="KW-0812">Transmembrane</keyword>
<accession>A0A0M8P5X2</accession>
<dbReference type="EMBL" id="LHQQ01000066">
    <property type="protein sequence ID" value="KOS44187.1"/>
    <property type="molecule type" value="Genomic_DNA"/>
</dbReference>
<comment type="caution">
    <text evidence="3">The sequence shown here is derived from an EMBL/GenBank/DDBJ whole genome shotgun (WGS) entry which is preliminary data.</text>
</comment>
<feature type="region of interest" description="Disordered" evidence="1">
    <location>
        <begin position="1"/>
        <end position="23"/>
    </location>
</feature>
<keyword evidence="2" id="KW-0472">Membrane</keyword>
<dbReference type="Proteomes" id="UP000037696">
    <property type="component" value="Unassembled WGS sequence"/>
</dbReference>
<name>A0A0M8P5X2_9EURO</name>
<keyword evidence="2" id="KW-1133">Transmembrane helix</keyword>
<proteinExistence type="predicted"/>
<feature type="transmembrane region" description="Helical" evidence="2">
    <location>
        <begin position="50"/>
        <end position="69"/>
    </location>
</feature>
<evidence type="ECO:0000256" key="1">
    <source>
        <dbReference type="SAM" id="MobiDB-lite"/>
    </source>
</evidence>
<gene>
    <name evidence="3" type="ORF">ACN38_g4913</name>
</gene>
<sequence>MKKKERKESSGGEREEKRRREKKNLGEWAGDELGLALEQLSTRGKFGQRFLSTSFILGYIRVVLGLYLVELDYIIH</sequence>